<dbReference type="GO" id="GO:0015562">
    <property type="term" value="F:efflux transmembrane transporter activity"/>
    <property type="evidence" value="ECO:0007669"/>
    <property type="project" value="TreeGrafter"/>
</dbReference>
<keyword evidence="7" id="KW-1185">Reference proteome</keyword>
<evidence type="ECO:0000256" key="2">
    <source>
        <dbReference type="SAM" id="SignalP"/>
    </source>
</evidence>
<feature type="domain" description="CzcB-like barrel-sandwich hybrid" evidence="4">
    <location>
        <begin position="71"/>
        <end position="211"/>
    </location>
</feature>
<dbReference type="Gene3D" id="2.40.30.170">
    <property type="match status" value="1"/>
</dbReference>
<feature type="domain" description="YknX-like C-terminal permuted SH3-like" evidence="5">
    <location>
        <begin position="303"/>
        <end position="361"/>
    </location>
</feature>
<dbReference type="InterPro" id="IPR058792">
    <property type="entry name" value="Beta-barrel_RND_2"/>
</dbReference>
<protein>
    <submittedName>
        <fullName evidence="6">Efflux RND transporter periplasmic adaptor subunit</fullName>
    </submittedName>
</protein>
<dbReference type="NCBIfam" id="TIGR01730">
    <property type="entry name" value="RND_mfp"/>
    <property type="match status" value="1"/>
</dbReference>
<name>A0AAU9E7D6_9FIRM</name>
<evidence type="ECO:0000256" key="1">
    <source>
        <dbReference type="ARBA" id="ARBA00009477"/>
    </source>
</evidence>
<dbReference type="Gene3D" id="1.10.287.470">
    <property type="entry name" value="Helix hairpin bin"/>
    <property type="match status" value="1"/>
</dbReference>
<accession>A0AAU9E7D6</accession>
<gene>
    <name evidence="6" type="ORF">HLPR_16540</name>
</gene>
<evidence type="ECO:0000259" key="4">
    <source>
        <dbReference type="Pfam" id="PF25973"/>
    </source>
</evidence>
<reference evidence="6 7" key="1">
    <citation type="submission" date="2023-08" db="EMBL/GenBank/DDBJ databases">
        <title>Helicovermis profunda gen. nov., sp. nov., a novel mesophilic, fermentative bacterium within the Bacillota from a deep-sea hydrothermal vent chimney.</title>
        <authorList>
            <person name="Miyazaki U."/>
            <person name="Mizutani D."/>
            <person name="Hashimoto Y."/>
            <person name="Tame A."/>
            <person name="Sawayama S."/>
            <person name="Miyazaki J."/>
            <person name="Takai K."/>
            <person name="Nakagawa S."/>
        </authorList>
    </citation>
    <scope>NUCLEOTIDE SEQUENCE [LARGE SCALE GENOMIC DNA]</scope>
    <source>
        <strain evidence="6 7">S502</strain>
    </source>
</reference>
<evidence type="ECO:0000259" key="5">
    <source>
        <dbReference type="Pfam" id="PF25989"/>
    </source>
</evidence>
<dbReference type="Gene3D" id="2.40.420.20">
    <property type="match status" value="1"/>
</dbReference>
<dbReference type="KEGG" id="hprf:HLPR_16540"/>
<evidence type="ECO:0000259" key="3">
    <source>
        <dbReference type="Pfam" id="PF25954"/>
    </source>
</evidence>
<feature type="signal peptide" evidence="2">
    <location>
        <begin position="1"/>
        <end position="20"/>
    </location>
</feature>
<sequence length="365" mass="40093">MKLKNISIFILIIVISFSFASCTKNDEKDAIPKEISTSTKEAIHVKTEKIAYKDFNTNLSITSVVVPKDSAYISSKSSGIVKDIYFDVGSNIKVNDELIKLDDENLIVQKNKILLSIKIARFNLENNKKDLNDYKALYEKGAVTKKNLQALENKYKASEFSLESAKYDFDSLQLAIKNTSIKSPIDGIVTEKNIASGESINPGTRCFKIIDISSVYSSAGVSESFINNIKKGQEVKVTSADTGKVYSGVIASINPEMNPLTKKYDIKVLIDNSDLNLKPGMSTVLSFDVNKTLKVLSVNKLSLILIDSKNYVFINDNGTAKKTEITIGNSTDNYYEVLSGLNANSEVVTSGSGLLKDGDLIVVEK</sequence>
<dbReference type="Proteomes" id="UP001321786">
    <property type="component" value="Chromosome"/>
</dbReference>
<organism evidence="6 7">
    <name type="scientific">Helicovermis profundi</name>
    <dbReference type="NCBI Taxonomy" id="3065157"/>
    <lineage>
        <taxon>Bacteria</taxon>
        <taxon>Bacillati</taxon>
        <taxon>Bacillota</taxon>
        <taxon>Clostridia</taxon>
        <taxon>Helicovermis</taxon>
    </lineage>
</organism>
<dbReference type="InterPro" id="IPR058647">
    <property type="entry name" value="BSH_CzcB-like"/>
</dbReference>
<dbReference type="InterPro" id="IPR006143">
    <property type="entry name" value="RND_pump_MFP"/>
</dbReference>
<dbReference type="PROSITE" id="PS51257">
    <property type="entry name" value="PROKAR_LIPOPROTEIN"/>
    <property type="match status" value="1"/>
</dbReference>
<dbReference type="RefSeq" id="WP_338534965.1">
    <property type="nucleotide sequence ID" value="NZ_AP028654.1"/>
</dbReference>
<feature type="chain" id="PRO_5043347509" evidence="2">
    <location>
        <begin position="21"/>
        <end position="365"/>
    </location>
</feature>
<evidence type="ECO:0000313" key="7">
    <source>
        <dbReference type="Proteomes" id="UP001321786"/>
    </source>
</evidence>
<dbReference type="AlphaFoldDB" id="A0AAU9E7D6"/>
<dbReference type="Gene3D" id="2.40.50.100">
    <property type="match status" value="1"/>
</dbReference>
<proteinExistence type="inferred from homology"/>
<dbReference type="Pfam" id="PF25973">
    <property type="entry name" value="BSH_CzcB"/>
    <property type="match status" value="1"/>
</dbReference>
<keyword evidence="2" id="KW-0732">Signal</keyword>
<dbReference type="GO" id="GO:1990281">
    <property type="term" value="C:efflux pump complex"/>
    <property type="evidence" value="ECO:0007669"/>
    <property type="project" value="TreeGrafter"/>
</dbReference>
<dbReference type="InterPro" id="IPR058637">
    <property type="entry name" value="YknX-like_C"/>
</dbReference>
<dbReference type="SUPFAM" id="SSF111369">
    <property type="entry name" value="HlyD-like secretion proteins"/>
    <property type="match status" value="1"/>
</dbReference>
<feature type="domain" description="CusB-like beta-barrel" evidence="3">
    <location>
        <begin position="218"/>
        <end position="287"/>
    </location>
</feature>
<evidence type="ECO:0000313" key="6">
    <source>
        <dbReference type="EMBL" id="BEP29323.1"/>
    </source>
</evidence>
<comment type="similarity">
    <text evidence="1">Belongs to the membrane fusion protein (MFP) (TC 8.A.1) family.</text>
</comment>
<dbReference type="EMBL" id="AP028654">
    <property type="protein sequence ID" value="BEP29323.1"/>
    <property type="molecule type" value="Genomic_DNA"/>
</dbReference>
<dbReference type="PANTHER" id="PTHR30469">
    <property type="entry name" value="MULTIDRUG RESISTANCE PROTEIN MDTA"/>
    <property type="match status" value="1"/>
</dbReference>
<dbReference type="Pfam" id="PF25954">
    <property type="entry name" value="Beta-barrel_RND_2"/>
    <property type="match status" value="1"/>
</dbReference>
<dbReference type="Pfam" id="PF25989">
    <property type="entry name" value="YknX_C"/>
    <property type="match status" value="1"/>
</dbReference>